<evidence type="ECO:0000259" key="9">
    <source>
        <dbReference type="Pfam" id="PF00924"/>
    </source>
</evidence>
<evidence type="ECO:0000256" key="7">
    <source>
        <dbReference type="SAM" id="MobiDB-lite"/>
    </source>
</evidence>
<evidence type="ECO:0000313" key="12">
    <source>
        <dbReference type="Proteomes" id="UP000324479"/>
    </source>
</evidence>
<dbReference type="EMBL" id="VWOX01000007">
    <property type="protein sequence ID" value="KAA5542759.1"/>
    <property type="molecule type" value="Genomic_DNA"/>
</dbReference>
<gene>
    <name evidence="11" type="ORF">FYK55_14665</name>
</gene>
<dbReference type="GO" id="GO:0008381">
    <property type="term" value="F:mechanosensitive monoatomic ion channel activity"/>
    <property type="evidence" value="ECO:0007669"/>
    <property type="project" value="InterPro"/>
</dbReference>
<feature type="transmembrane region" description="Helical" evidence="8">
    <location>
        <begin position="88"/>
        <end position="107"/>
    </location>
</feature>
<dbReference type="AlphaFoldDB" id="A0A5M6D9X3"/>
<comment type="subcellular location">
    <subcellularLocation>
        <location evidence="1">Cell membrane</location>
        <topology evidence="1">Multi-pass membrane protein</topology>
    </subcellularLocation>
</comment>
<dbReference type="PANTHER" id="PTHR30221">
    <property type="entry name" value="SMALL-CONDUCTANCE MECHANOSENSITIVE CHANNEL"/>
    <property type="match status" value="1"/>
</dbReference>
<feature type="transmembrane region" description="Helical" evidence="8">
    <location>
        <begin position="119"/>
        <end position="148"/>
    </location>
</feature>
<reference evidence="11 12" key="1">
    <citation type="submission" date="2019-08" db="EMBL/GenBank/DDBJ databases">
        <authorList>
            <person name="Dhanesh K."/>
            <person name="Kumar G."/>
            <person name="Sasikala C."/>
            <person name="Venkata Ramana C."/>
        </authorList>
    </citation>
    <scope>NUCLEOTIDE SEQUENCE [LARGE SCALE GENOMIC DNA]</scope>
    <source>
        <strain evidence="11 12">JC645</strain>
    </source>
</reference>
<dbReference type="InterPro" id="IPR011014">
    <property type="entry name" value="MscS_channel_TM-2"/>
</dbReference>
<dbReference type="PANTHER" id="PTHR30221:SF1">
    <property type="entry name" value="SMALL-CONDUCTANCE MECHANOSENSITIVE CHANNEL"/>
    <property type="match status" value="1"/>
</dbReference>
<dbReference type="Gene3D" id="3.30.70.100">
    <property type="match status" value="1"/>
</dbReference>
<comment type="similarity">
    <text evidence="2">Belongs to the MscS (TC 1.A.23) family.</text>
</comment>
<comment type="caution">
    <text evidence="11">The sequence shown here is derived from an EMBL/GenBank/DDBJ whole genome shotgun (WGS) entry which is preliminary data.</text>
</comment>
<dbReference type="Gene3D" id="1.10.287.1260">
    <property type="match status" value="1"/>
</dbReference>
<dbReference type="Pfam" id="PF21082">
    <property type="entry name" value="MS_channel_3rd"/>
    <property type="match status" value="1"/>
</dbReference>
<dbReference type="GO" id="GO:0005886">
    <property type="term" value="C:plasma membrane"/>
    <property type="evidence" value="ECO:0007669"/>
    <property type="project" value="UniProtKB-SubCell"/>
</dbReference>
<proteinExistence type="inferred from homology"/>
<dbReference type="InterPro" id="IPR045275">
    <property type="entry name" value="MscS_archaea/bacteria_type"/>
</dbReference>
<keyword evidence="5 8" id="KW-1133">Transmembrane helix</keyword>
<evidence type="ECO:0000256" key="4">
    <source>
        <dbReference type="ARBA" id="ARBA00022692"/>
    </source>
</evidence>
<dbReference type="SUPFAM" id="SSF50182">
    <property type="entry name" value="Sm-like ribonucleoproteins"/>
    <property type="match status" value="1"/>
</dbReference>
<feature type="domain" description="Mechanosensitive ion channel MscS C-terminal" evidence="10">
    <location>
        <begin position="209"/>
        <end position="292"/>
    </location>
</feature>
<dbReference type="InterPro" id="IPR049278">
    <property type="entry name" value="MS_channel_C"/>
</dbReference>
<dbReference type="Proteomes" id="UP000324479">
    <property type="component" value="Unassembled WGS sequence"/>
</dbReference>
<evidence type="ECO:0000256" key="2">
    <source>
        <dbReference type="ARBA" id="ARBA00008017"/>
    </source>
</evidence>
<keyword evidence="12" id="KW-1185">Reference proteome</keyword>
<keyword evidence="6 8" id="KW-0472">Membrane</keyword>
<evidence type="ECO:0000313" key="11">
    <source>
        <dbReference type="EMBL" id="KAA5542759.1"/>
    </source>
</evidence>
<accession>A0A5M6D9X3</accession>
<evidence type="ECO:0000259" key="10">
    <source>
        <dbReference type="Pfam" id="PF21082"/>
    </source>
</evidence>
<evidence type="ECO:0000256" key="6">
    <source>
        <dbReference type="ARBA" id="ARBA00023136"/>
    </source>
</evidence>
<evidence type="ECO:0000256" key="1">
    <source>
        <dbReference type="ARBA" id="ARBA00004651"/>
    </source>
</evidence>
<protein>
    <submittedName>
        <fullName evidence="11">Mechanosensitive ion channel</fullName>
    </submittedName>
</protein>
<organism evidence="11 12">
    <name type="scientific">Roseiconus nitratireducens</name>
    <dbReference type="NCBI Taxonomy" id="2605748"/>
    <lineage>
        <taxon>Bacteria</taxon>
        <taxon>Pseudomonadati</taxon>
        <taxon>Planctomycetota</taxon>
        <taxon>Planctomycetia</taxon>
        <taxon>Pirellulales</taxon>
        <taxon>Pirellulaceae</taxon>
        <taxon>Roseiconus</taxon>
    </lineage>
</organism>
<dbReference type="Gene3D" id="2.30.30.60">
    <property type="match status" value="1"/>
</dbReference>
<keyword evidence="3" id="KW-1003">Cell membrane</keyword>
<dbReference type="InterPro" id="IPR010920">
    <property type="entry name" value="LSM_dom_sf"/>
</dbReference>
<evidence type="ECO:0000256" key="8">
    <source>
        <dbReference type="SAM" id="Phobius"/>
    </source>
</evidence>
<dbReference type="SUPFAM" id="SSF82861">
    <property type="entry name" value="Mechanosensitive channel protein MscS (YggB), transmembrane region"/>
    <property type="match status" value="1"/>
</dbReference>
<evidence type="ECO:0000256" key="3">
    <source>
        <dbReference type="ARBA" id="ARBA00022475"/>
    </source>
</evidence>
<dbReference type="InterPro" id="IPR006685">
    <property type="entry name" value="MscS_channel_2nd"/>
</dbReference>
<name>A0A5M6D9X3_9BACT</name>
<dbReference type="SUPFAM" id="SSF82689">
    <property type="entry name" value="Mechanosensitive channel protein MscS (YggB), C-terminal domain"/>
    <property type="match status" value="1"/>
</dbReference>
<dbReference type="Pfam" id="PF00924">
    <property type="entry name" value="MS_channel_2nd"/>
    <property type="match status" value="1"/>
</dbReference>
<sequence length="336" mass="36219">MLTDSQTVDANDAAPENIQGISVDEAITAVMDGDFASIDLFLHQSVLPALLWASVGLAVLFIGYFVANYLSRVISRPIRNRIDETLGRFCGTVIFYTVMGGLVASVASKLGAPLGGLAALIAAAGFAIGLAFQGTLSNFAAGVLMIVFRPFKVGDMVNVAGIAGKVNEIDLFTTTLDTPDNRRLIIPNSSISSSTIENISYHAHRRAEVLVGVEYAADLDQTREALQRAVDCFADQMIPGEGRGSAVVLAGLGDSAVQWKVRLWVAGTDYWPMQECLTGEVKRQLDRAGIGIPFPQMDVHVRQTVTQDIRPTTRPRMRPARRAQAANEPPSMRRAS</sequence>
<evidence type="ECO:0000256" key="5">
    <source>
        <dbReference type="ARBA" id="ARBA00022989"/>
    </source>
</evidence>
<feature type="region of interest" description="Disordered" evidence="7">
    <location>
        <begin position="308"/>
        <end position="336"/>
    </location>
</feature>
<feature type="transmembrane region" description="Helical" evidence="8">
    <location>
        <begin position="49"/>
        <end position="67"/>
    </location>
</feature>
<feature type="domain" description="Mechanosensitive ion channel MscS" evidence="9">
    <location>
        <begin position="135"/>
        <end position="200"/>
    </location>
</feature>
<dbReference type="RefSeq" id="WP_150077176.1">
    <property type="nucleotide sequence ID" value="NZ_VWOX01000007.1"/>
</dbReference>
<dbReference type="InterPro" id="IPR023408">
    <property type="entry name" value="MscS_beta-dom_sf"/>
</dbReference>
<keyword evidence="4 8" id="KW-0812">Transmembrane</keyword>
<dbReference type="InterPro" id="IPR011066">
    <property type="entry name" value="MscS_channel_C_sf"/>
</dbReference>